<feature type="chain" id="PRO_5021317866" description="Secreted protein" evidence="1">
    <location>
        <begin position="21"/>
        <end position="111"/>
    </location>
</feature>
<keyword evidence="1" id="KW-0732">Signal</keyword>
<comment type="caution">
    <text evidence="2">The sequence shown here is derived from an EMBL/GenBank/DDBJ whole genome shotgun (WGS) entry which is preliminary data.</text>
</comment>
<protein>
    <recommendedName>
        <fullName evidence="4">Secreted protein</fullName>
    </recommendedName>
</protein>
<organism evidence="2 3">
    <name type="scientific">Botrytis hyacinthi</name>
    <dbReference type="NCBI Taxonomy" id="278943"/>
    <lineage>
        <taxon>Eukaryota</taxon>
        <taxon>Fungi</taxon>
        <taxon>Dikarya</taxon>
        <taxon>Ascomycota</taxon>
        <taxon>Pezizomycotina</taxon>
        <taxon>Leotiomycetes</taxon>
        <taxon>Helotiales</taxon>
        <taxon>Sclerotiniaceae</taxon>
        <taxon>Botrytis</taxon>
    </lineage>
</organism>
<evidence type="ECO:0000256" key="1">
    <source>
        <dbReference type="SAM" id="SignalP"/>
    </source>
</evidence>
<accession>A0A4Z1HCH5</accession>
<keyword evidence="3" id="KW-1185">Reference proteome</keyword>
<dbReference type="AlphaFoldDB" id="A0A4Z1HCH5"/>
<feature type="signal peptide" evidence="1">
    <location>
        <begin position="1"/>
        <end position="20"/>
    </location>
</feature>
<proteinExistence type="predicted"/>
<sequence>MWHVSLSFPLLSLPSTFFFAQKLQRNVLYNAVPVTEPSQQRPSWPKKANGQPTRRTMTVTLHNSPSSDQLYQYQNQVQHAMWLEQRQVCPTMHKSTQFFIVNIGIMGRKIR</sequence>
<dbReference type="EMBL" id="PQXK01000006">
    <property type="protein sequence ID" value="TGO42737.1"/>
    <property type="molecule type" value="Genomic_DNA"/>
</dbReference>
<evidence type="ECO:0000313" key="3">
    <source>
        <dbReference type="Proteomes" id="UP000297814"/>
    </source>
</evidence>
<gene>
    <name evidence="2" type="ORF">BHYA_0006g00570</name>
</gene>
<evidence type="ECO:0000313" key="2">
    <source>
        <dbReference type="EMBL" id="TGO42737.1"/>
    </source>
</evidence>
<reference evidence="2 3" key="1">
    <citation type="submission" date="2017-12" db="EMBL/GenBank/DDBJ databases">
        <title>Comparative genomics of Botrytis spp.</title>
        <authorList>
            <person name="Valero-Jimenez C.A."/>
            <person name="Tapia P."/>
            <person name="Veloso J."/>
            <person name="Silva-Moreno E."/>
            <person name="Staats M."/>
            <person name="Valdes J.H."/>
            <person name="Van Kan J.A.L."/>
        </authorList>
    </citation>
    <scope>NUCLEOTIDE SEQUENCE [LARGE SCALE GENOMIC DNA]</scope>
    <source>
        <strain evidence="2 3">Bh0001</strain>
    </source>
</reference>
<evidence type="ECO:0008006" key="4">
    <source>
        <dbReference type="Google" id="ProtNLM"/>
    </source>
</evidence>
<dbReference type="Proteomes" id="UP000297814">
    <property type="component" value="Unassembled WGS sequence"/>
</dbReference>
<name>A0A4Z1HCH5_9HELO</name>